<keyword evidence="5" id="KW-1185">Reference proteome</keyword>
<dbReference type="InterPro" id="IPR011006">
    <property type="entry name" value="CheY-like_superfamily"/>
</dbReference>
<protein>
    <submittedName>
        <fullName evidence="4">Response regulator receiver domain-containing protein</fullName>
    </submittedName>
</protein>
<dbReference type="Pfam" id="PF00072">
    <property type="entry name" value="Response_reg"/>
    <property type="match status" value="1"/>
</dbReference>
<evidence type="ECO:0000313" key="5">
    <source>
        <dbReference type="Proteomes" id="UP000198796"/>
    </source>
</evidence>
<dbReference type="Gene3D" id="3.40.50.2300">
    <property type="match status" value="1"/>
</dbReference>
<organism evidence="4 5">
    <name type="scientific">Poseidonocella pacifica</name>
    <dbReference type="NCBI Taxonomy" id="871651"/>
    <lineage>
        <taxon>Bacteria</taxon>
        <taxon>Pseudomonadati</taxon>
        <taxon>Pseudomonadota</taxon>
        <taxon>Alphaproteobacteria</taxon>
        <taxon>Rhodobacterales</taxon>
        <taxon>Roseobacteraceae</taxon>
        <taxon>Poseidonocella</taxon>
    </lineage>
</organism>
<evidence type="ECO:0000259" key="3">
    <source>
        <dbReference type="PROSITE" id="PS50110"/>
    </source>
</evidence>
<feature type="domain" description="Response regulatory" evidence="3">
    <location>
        <begin position="14"/>
        <end position="136"/>
    </location>
</feature>
<evidence type="ECO:0000256" key="2">
    <source>
        <dbReference type="PROSITE-ProRule" id="PRU00169"/>
    </source>
</evidence>
<dbReference type="SMART" id="SM00448">
    <property type="entry name" value="REC"/>
    <property type="match status" value="1"/>
</dbReference>
<dbReference type="GO" id="GO:0000160">
    <property type="term" value="P:phosphorelay signal transduction system"/>
    <property type="evidence" value="ECO:0007669"/>
    <property type="project" value="InterPro"/>
</dbReference>
<keyword evidence="1 2" id="KW-0597">Phosphoprotein</keyword>
<evidence type="ECO:0000313" key="4">
    <source>
        <dbReference type="EMBL" id="SFA71922.1"/>
    </source>
</evidence>
<gene>
    <name evidence="4" type="ORF">SAMN05421688_0344</name>
</gene>
<accession>A0A1I0V6Q5</accession>
<feature type="modified residue" description="4-aspartylphosphate" evidence="2">
    <location>
        <position position="65"/>
    </location>
</feature>
<reference evidence="4 5" key="1">
    <citation type="submission" date="2016-10" db="EMBL/GenBank/DDBJ databases">
        <authorList>
            <person name="de Groot N.N."/>
        </authorList>
    </citation>
    <scope>NUCLEOTIDE SEQUENCE [LARGE SCALE GENOMIC DNA]</scope>
    <source>
        <strain evidence="4 5">DSM 29316</strain>
    </source>
</reference>
<proteinExistence type="predicted"/>
<dbReference type="AlphaFoldDB" id="A0A1I0V6Q5"/>
<sequence>MSNSASSMNFQRPRLLVVDDHNHTRFMMSELLGDLGYDCDTLHDSDEAIELVLGCPSRYVAVLIDIHLGNGATQGLSAARTLDIARRDSAAIPPLLALTGDSNFFRLETVADYGIVDVVPKPINKWLLQQILSRVTL</sequence>
<evidence type="ECO:0000256" key="1">
    <source>
        <dbReference type="ARBA" id="ARBA00022553"/>
    </source>
</evidence>
<dbReference type="PROSITE" id="PS50110">
    <property type="entry name" value="RESPONSE_REGULATORY"/>
    <property type="match status" value="1"/>
</dbReference>
<dbReference type="STRING" id="871651.SAMN05421688_0344"/>
<dbReference type="EMBL" id="FOJU01000001">
    <property type="protein sequence ID" value="SFA71922.1"/>
    <property type="molecule type" value="Genomic_DNA"/>
</dbReference>
<dbReference type="SUPFAM" id="SSF52172">
    <property type="entry name" value="CheY-like"/>
    <property type="match status" value="1"/>
</dbReference>
<dbReference type="PANTHER" id="PTHR44591:SF3">
    <property type="entry name" value="RESPONSE REGULATORY DOMAIN-CONTAINING PROTEIN"/>
    <property type="match status" value="1"/>
</dbReference>
<dbReference type="InterPro" id="IPR001789">
    <property type="entry name" value="Sig_transdc_resp-reg_receiver"/>
</dbReference>
<dbReference type="InterPro" id="IPR050595">
    <property type="entry name" value="Bact_response_regulator"/>
</dbReference>
<dbReference type="RefSeq" id="WP_175501175.1">
    <property type="nucleotide sequence ID" value="NZ_FOJU01000001.1"/>
</dbReference>
<name>A0A1I0V6Q5_9RHOB</name>
<dbReference type="PANTHER" id="PTHR44591">
    <property type="entry name" value="STRESS RESPONSE REGULATOR PROTEIN 1"/>
    <property type="match status" value="1"/>
</dbReference>
<dbReference type="Proteomes" id="UP000198796">
    <property type="component" value="Unassembled WGS sequence"/>
</dbReference>